<evidence type="ECO:0000256" key="1">
    <source>
        <dbReference type="ARBA" id="ARBA00006640"/>
    </source>
</evidence>
<gene>
    <name evidence="4" type="ORF">JR316_003820</name>
</gene>
<dbReference type="GO" id="GO:0070124">
    <property type="term" value="P:mitochondrial translational initiation"/>
    <property type="evidence" value="ECO:0007669"/>
    <property type="project" value="TreeGrafter"/>
</dbReference>
<reference evidence="4" key="1">
    <citation type="submission" date="2021-02" db="EMBL/GenBank/DDBJ databases">
        <title>Psilocybe cubensis genome.</title>
        <authorList>
            <person name="Mckernan K.J."/>
            <person name="Crawford S."/>
            <person name="Trippe A."/>
            <person name="Kane L.T."/>
            <person name="Mclaughlin S."/>
        </authorList>
    </citation>
    <scope>NUCLEOTIDE SEQUENCE [LARGE SCALE GENOMIC DNA]</scope>
    <source>
        <strain evidence="4">MGC-MH-2018</strain>
    </source>
</reference>
<dbReference type="PANTHER" id="PTHR41237:SF1">
    <property type="entry name" value="SMALL RIBOSOMAL SUBUNIT PROTEIN BS21M"/>
    <property type="match status" value="1"/>
</dbReference>
<accession>A0A8H7Y3E2</accession>
<protein>
    <submittedName>
        <fullName evidence="4">Uncharacterized protein</fullName>
    </submittedName>
</protein>
<keyword evidence="2" id="KW-0689">Ribosomal protein</keyword>
<evidence type="ECO:0000256" key="2">
    <source>
        <dbReference type="ARBA" id="ARBA00022980"/>
    </source>
</evidence>
<comment type="caution">
    <text evidence="4">The sequence shown here is derived from an EMBL/GenBank/DDBJ whole genome shotgun (WGS) entry which is preliminary data.</text>
</comment>
<dbReference type="InterPro" id="IPR052837">
    <property type="entry name" value="Mitoribosomal_bS21"/>
</dbReference>
<dbReference type="InterPro" id="IPR001911">
    <property type="entry name" value="Ribosomal_bS21"/>
</dbReference>
<dbReference type="EMBL" id="JAFIQS010000003">
    <property type="protein sequence ID" value="KAG5171732.1"/>
    <property type="molecule type" value="Genomic_DNA"/>
</dbReference>
<dbReference type="Pfam" id="PF01165">
    <property type="entry name" value="Ribosomal_S21"/>
    <property type="match status" value="1"/>
</dbReference>
<dbReference type="AlphaFoldDB" id="A0A8H7Y3E2"/>
<name>A0A8H7Y3E2_PSICU</name>
<comment type="similarity">
    <text evidence="1">Belongs to the bacterial ribosomal protein bS21 family.</text>
</comment>
<organism evidence="4">
    <name type="scientific">Psilocybe cubensis</name>
    <name type="common">Psychedelic mushroom</name>
    <name type="synonym">Stropharia cubensis</name>
    <dbReference type="NCBI Taxonomy" id="181762"/>
    <lineage>
        <taxon>Eukaryota</taxon>
        <taxon>Fungi</taxon>
        <taxon>Dikarya</taxon>
        <taxon>Basidiomycota</taxon>
        <taxon>Agaricomycotina</taxon>
        <taxon>Agaricomycetes</taxon>
        <taxon>Agaricomycetidae</taxon>
        <taxon>Agaricales</taxon>
        <taxon>Agaricineae</taxon>
        <taxon>Strophariaceae</taxon>
        <taxon>Psilocybe</taxon>
    </lineage>
</organism>
<sequence>MQRLLQRLPYSSLRLVQTTKTLFRPCPNTLKFSSDNNARFITSPSHPAAGVLVETTTNTKGSTPEGRWKERAKDALHALNSPPHDEYTGRSVPATGKNLSATFRRLDQILIRNNVRQELRMGERHEKKGVKRRRLKSQRWHNWFANEVRQKVQLVNKIRKRGA</sequence>
<dbReference type="PANTHER" id="PTHR41237">
    <property type="entry name" value="37S RIBOSOMAL PROTEIN MRP21, MITOCHONDRIAL"/>
    <property type="match status" value="1"/>
</dbReference>
<keyword evidence="3" id="KW-0687">Ribonucleoprotein</keyword>
<evidence type="ECO:0000313" key="4">
    <source>
        <dbReference type="EMBL" id="KAG5171732.1"/>
    </source>
</evidence>
<dbReference type="OrthoDB" id="2501249at2759"/>
<proteinExistence type="inferred from homology"/>
<dbReference type="GO" id="GO:0003735">
    <property type="term" value="F:structural constituent of ribosome"/>
    <property type="evidence" value="ECO:0007669"/>
    <property type="project" value="InterPro"/>
</dbReference>
<dbReference type="GO" id="GO:0005763">
    <property type="term" value="C:mitochondrial small ribosomal subunit"/>
    <property type="evidence" value="ECO:0007669"/>
    <property type="project" value="TreeGrafter"/>
</dbReference>
<evidence type="ECO:0000256" key="3">
    <source>
        <dbReference type="ARBA" id="ARBA00023274"/>
    </source>
</evidence>